<evidence type="ECO:0000256" key="1">
    <source>
        <dbReference type="ARBA" id="ARBA00022490"/>
    </source>
</evidence>
<evidence type="ECO:0000256" key="3">
    <source>
        <dbReference type="ARBA" id="ARBA00023125"/>
    </source>
</evidence>
<dbReference type="SUPFAM" id="SSF47598">
    <property type="entry name" value="Ribbon-helix-helix"/>
    <property type="match status" value="1"/>
</dbReference>
<comment type="caution">
    <text evidence="4">Lacks conserved residue(s) required for the propagation of feature annotation.</text>
</comment>
<comment type="subunit">
    <text evidence="4">Homodimer. Polymerizes to form helical filaments.</text>
</comment>
<comment type="caution">
    <text evidence="9">The sequence shown here is derived from an EMBL/GenBank/DDBJ whole genome shotgun (WGS) entry which is preliminary data.</text>
</comment>
<accession>A0ABP9RVE8</accession>
<name>A0ABP9RVE8_9GAMM</name>
<dbReference type="InterPro" id="IPR005621">
    <property type="entry name" value="SeqA"/>
</dbReference>
<evidence type="ECO:0000313" key="10">
    <source>
        <dbReference type="Proteomes" id="UP001501600"/>
    </source>
</evidence>
<dbReference type="RefSeq" id="WP_345315434.1">
    <property type="nucleotide sequence ID" value="NZ_BAABLF010000005.1"/>
</dbReference>
<evidence type="ECO:0000256" key="5">
    <source>
        <dbReference type="PIRNR" id="PIRNR019401"/>
    </source>
</evidence>
<keyword evidence="10" id="KW-1185">Reference proteome</keyword>
<gene>
    <name evidence="4 9" type="primary">seqA</name>
    <name evidence="9" type="ORF">GCM10025772_04630</name>
</gene>
<evidence type="ECO:0000256" key="4">
    <source>
        <dbReference type="HAMAP-Rule" id="MF_00908"/>
    </source>
</evidence>
<dbReference type="InterPro" id="IPR010985">
    <property type="entry name" value="Ribbon_hlx_hlx"/>
</dbReference>
<reference evidence="10" key="1">
    <citation type="journal article" date="2019" name="Int. J. Syst. Evol. Microbiol.">
        <title>The Global Catalogue of Microorganisms (GCM) 10K type strain sequencing project: providing services to taxonomists for standard genome sequencing and annotation.</title>
        <authorList>
            <consortium name="The Broad Institute Genomics Platform"/>
            <consortium name="The Broad Institute Genome Sequencing Center for Infectious Disease"/>
            <person name="Wu L."/>
            <person name="Ma J."/>
        </authorList>
    </citation>
    <scope>NUCLEOTIDE SEQUENCE [LARGE SCALE GENOMIC DNA]</scope>
    <source>
        <strain evidence="10">JCM 18720</strain>
    </source>
</reference>
<dbReference type="EMBL" id="BAABLF010000005">
    <property type="protein sequence ID" value="GAA5187297.1"/>
    <property type="molecule type" value="Genomic_DNA"/>
</dbReference>
<feature type="region of interest" description="Interaction with DNA" evidence="4">
    <location>
        <begin position="96"/>
        <end position="97"/>
    </location>
</feature>
<keyword evidence="1 4" id="KW-0963">Cytoplasm</keyword>
<evidence type="ECO:0000259" key="7">
    <source>
        <dbReference type="Pfam" id="PF03925"/>
    </source>
</evidence>
<dbReference type="NCBIfam" id="NF008389">
    <property type="entry name" value="PRK11187.1"/>
    <property type="match status" value="1"/>
</dbReference>
<dbReference type="HAMAP" id="MF_00908">
    <property type="entry name" value="SeqA"/>
    <property type="match status" value="1"/>
</dbReference>
<dbReference type="Proteomes" id="UP001501600">
    <property type="component" value="Unassembled WGS sequence"/>
</dbReference>
<dbReference type="Gene3D" id="1.20.1380.10">
    <property type="entry name" value="Replication modulator SeqA, C-terminal DNA-binding domain"/>
    <property type="match status" value="1"/>
</dbReference>
<evidence type="ECO:0000313" key="9">
    <source>
        <dbReference type="EMBL" id="GAA5187297.1"/>
    </source>
</evidence>
<feature type="domain" description="Negative modulator of initiation of replication SeqA N-terminal" evidence="8">
    <location>
        <begin position="1"/>
        <end position="35"/>
    </location>
</feature>
<evidence type="ECO:0000259" key="8">
    <source>
        <dbReference type="Pfam" id="PF17206"/>
    </source>
</evidence>
<protein>
    <recommendedName>
        <fullName evidence="4 5">Negative modulator of initiation of replication</fullName>
    </recommendedName>
</protein>
<evidence type="ECO:0000256" key="6">
    <source>
        <dbReference type="SAM" id="MobiDB-lite"/>
    </source>
</evidence>
<feature type="compositionally biased region" description="Polar residues" evidence="6">
    <location>
        <begin position="41"/>
        <end position="52"/>
    </location>
</feature>
<feature type="domain" description="Replication modulator SeqA C-terminal DNA-binding" evidence="7">
    <location>
        <begin position="81"/>
        <end position="187"/>
    </location>
</feature>
<dbReference type="InterPro" id="IPR026577">
    <property type="entry name" value="SeqA_DNA-bd_C"/>
</dbReference>
<dbReference type="PIRSF" id="PIRSF019401">
    <property type="entry name" value="SeqA"/>
    <property type="match status" value="1"/>
</dbReference>
<dbReference type="InterPro" id="IPR033761">
    <property type="entry name" value="SeqA_N"/>
</dbReference>
<comment type="function">
    <text evidence="4 5">Negative regulator of replication initiation, which contributes to regulation of DNA replication and ensures that replication initiation occurs exactly once per chromosome per cell cycle. Binds to pairs of hemimethylated GATC sequences in the oriC region, thus preventing assembly of replication proteins and re-initiation at newly replicated origins. Repression is relieved when the region becomes fully methylated.</text>
</comment>
<proteinExistence type="inferred from homology"/>
<dbReference type="Pfam" id="PF17206">
    <property type="entry name" value="SeqA_N"/>
    <property type="match status" value="1"/>
</dbReference>
<dbReference type="InterPro" id="IPR036835">
    <property type="entry name" value="SeqA_DNA-bd_C_sf"/>
</dbReference>
<comment type="similarity">
    <text evidence="4 5">Belongs to the SeqA family.</text>
</comment>
<feature type="region of interest" description="Disordered" evidence="6">
    <location>
        <begin position="41"/>
        <end position="70"/>
    </location>
</feature>
<evidence type="ECO:0000256" key="2">
    <source>
        <dbReference type="ARBA" id="ARBA00022880"/>
    </source>
</evidence>
<keyword evidence="3 4" id="KW-0238">DNA-binding</keyword>
<organism evidence="9 10">
    <name type="scientific">Ferrimonas gelatinilytica</name>
    <dbReference type="NCBI Taxonomy" id="1255257"/>
    <lineage>
        <taxon>Bacteria</taxon>
        <taxon>Pseudomonadati</taxon>
        <taxon>Pseudomonadota</taxon>
        <taxon>Gammaproteobacteria</taxon>
        <taxon>Alteromonadales</taxon>
        <taxon>Ferrimonadaceae</taxon>
        <taxon>Ferrimonas</taxon>
    </lineage>
</organism>
<sequence>MKYIEIDDELYRHIARNTQHIGESASDILRRMLGLEQSASTQAAPVTISQPSLERPAVEQPAEQESTPVAVRSSMAEAGVFEELLDDPMLNQQKGAVGRFLYLLDCLYRQHPSAFNRVLEIRGRDRLYFSTDREALLEASKTANPKQIGDSPYWVTANNNTRKKQAILDEVLVQLGCPGDLASRITQRV</sequence>
<dbReference type="SUPFAM" id="SSF82808">
    <property type="entry name" value="Replication modulator SeqA, C-terminal DNA-binding domain"/>
    <property type="match status" value="1"/>
</dbReference>
<dbReference type="Pfam" id="PF03925">
    <property type="entry name" value="SeqA"/>
    <property type="match status" value="1"/>
</dbReference>
<comment type="subcellular location">
    <subcellularLocation>
        <location evidence="4 5">Cytoplasm</location>
    </subcellularLocation>
</comment>
<dbReference type="InterPro" id="IPR013321">
    <property type="entry name" value="Arc_rbn_hlx_hlx"/>
</dbReference>
<keyword evidence="2 4" id="KW-0236">DNA replication inhibitor</keyword>
<dbReference type="Gene3D" id="1.10.1220.10">
    <property type="entry name" value="Met repressor-like"/>
    <property type="match status" value="1"/>
</dbReference>